<keyword evidence="4" id="KW-0560">Oxidoreductase</keyword>
<feature type="compositionally biased region" description="Basic and acidic residues" evidence="6">
    <location>
        <begin position="108"/>
        <end position="126"/>
    </location>
</feature>
<gene>
    <name evidence="8" type="ORF">PCOS0759_LOCUS659</name>
</gene>
<reference evidence="8" key="1">
    <citation type="submission" date="2021-01" db="EMBL/GenBank/DDBJ databases">
        <authorList>
            <person name="Corre E."/>
            <person name="Pelletier E."/>
            <person name="Niang G."/>
            <person name="Scheremetjew M."/>
            <person name="Finn R."/>
            <person name="Kale V."/>
            <person name="Holt S."/>
            <person name="Cochrane G."/>
            <person name="Meng A."/>
            <person name="Brown T."/>
            <person name="Cohen L."/>
        </authorList>
    </citation>
    <scope>NUCLEOTIDE SEQUENCE</scope>
    <source>
        <strain evidence="8">WS</strain>
    </source>
</reference>
<evidence type="ECO:0000256" key="4">
    <source>
        <dbReference type="ARBA" id="ARBA00023002"/>
    </source>
</evidence>
<keyword evidence="2 5" id="KW-0285">Flavoprotein</keyword>
<comment type="cofactor">
    <cofactor evidence="1 5">
        <name>FAD</name>
        <dbReference type="ChEBI" id="CHEBI:57692"/>
    </cofactor>
</comment>
<evidence type="ECO:0000256" key="2">
    <source>
        <dbReference type="ARBA" id="ARBA00022630"/>
    </source>
</evidence>
<dbReference type="Pfam" id="PF00175">
    <property type="entry name" value="NAD_binding_1"/>
    <property type="match status" value="1"/>
</dbReference>
<feature type="region of interest" description="Disordered" evidence="6">
    <location>
        <begin position="105"/>
        <end position="150"/>
    </location>
</feature>
<dbReference type="SUPFAM" id="SSF52343">
    <property type="entry name" value="Ferredoxin reductase-like, C-terminal NADP-linked domain"/>
    <property type="match status" value="1"/>
</dbReference>
<dbReference type="PANTHER" id="PTHR19370">
    <property type="entry name" value="NADH-CYTOCHROME B5 REDUCTASE"/>
    <property type="match status" value="1"/>
</dbReference>
<accession>A0A7S1PFB3</accession>
<organism evidence="8">
    <name type="scientific">Percolomonas cosmopolitus</name>
    <dbReference type="NCBI Taxonomy" id="63605"/>
    <lineage>
        <taxon>Eukaryota</taxon>
        <taxon>Discoba</taxon>
        <taxon>Heterolobosea</taxon>
        <taxon>Tetramitia</taxon>
        <taxon>Eutetramitia</taxon>
        <taxon>Percolomonadidae</taxon>
        <taxon>Percolomonas</taxon>
    </lineage>
</organism>
<name>A0A7S1PFB3_9EUKA</name>
<dbReference type="Gene3D" id="3.40.50.80">
    <property type="entry name" value="Nucleotide-binding domain of ferredoxin-NADP reductase (FNR) module"/>
    <property type="match status" value="1"/>
</dbReference>
<dbReference type="InterPro" id="IPR001834">
    <property type="entry name" value="CBR-like"/>
</dbReference>
<dbReference type="EMBL" id="HBGD01000802">
    <property type="protein sequence ID" value="CAD9077427.1"/>
    <property type="molecule type" value="Transcribed_RNA"/>
</dbReference>
<dbReference type="AlphaFoldDB" id="A0A7S1PFB3"/>
<feature type="domain" description="Oxidoreductase FAD/NAD(P)-binding" evidence="7">
    <location>
        <begin position="216"/>
        <end position="345"/>
    </location>
</feature>
<evidence type="ECO:0000313" key="8">
    <source>
        <dbReference type="EMBL" id="CAD9077427.1"/>
    </source>
</evidence>
<evidence type="ECO:0000256" key="3">
    <source>
        <dbReference type="ARBA" id="ARBA00022827"/>
    </source>
</evidence>
<dbReference type="PANTHER" id="PTHR19370:SF184">
    <property type="entry name" value="NADH-CYTOCHROME B5 REDUCTASE-LIKE"/>
    <property type="match status" value="1"/>
</dbReference>
<sequence length="390" mass="44064">MSSSPSTQTLAMMPSHHLFQLRHIKKLPHAYIFEFAQVLHGDDEDTTQEMNALSSSLSLSSNEANFTINKSFLYTSMIRLKIQDPSTEKPYTPFHLFMEQDGIELSETDSRDADSDSEETLQHCRTGDITPQFQSTGPDTTTTPKAESPCDRHPRRLVVRYLVKIYSNGHMGQHWTKLQIQDCVMIRFIAMRCTSQESPYCGTCTGDSFAQRVGILCGGTGISSCWQYLNRMKQEGKSVDMIAAYNSLDEVVMEPEHQHPYYEYETVVKKLASKGVHFFATVQKTTLPDHVDREDGDAPPSSMRQWKGGKGLITRDMIRIMLPSPFATSVKIIVCGPPPMIRFFCGTQCADKYMKRLYEGDLVEGYETAPLEEGSVLHELGYESHQVVIL</sequence>
<feature type="binding site" evidence="5">
    <location>
        <position position="162"/>
    </location>
    <ligand>
        <name>FAD</name>
        <dbReference type="ChEBI" id="CHEBI:57692"/>
    </ligand>
</feature>
<proteinExistence type="predicted"/>
<dbReference type="GO" id="GO:0016491">
    <property type="term" value="F:oxidoreductase activity"/>
    <property type="evidence" value="ECO:0007669"/>
    <property type="project" value="UniProtKB-KW"/>
</dbReference>
<evidence type="ECO:0000259" key="7">
    <source>
        <dbReference type="Pfam" id="PF00175"/>
    </source>
</evidence>
<keyword evidence="3 5" id="KW-0274">FAD</keyword>
<evidence type="ECO:0000256" key="1">
    <source>
        <dbReference type="ARBA" id="ARBA00001974"/>
    </source>
</evidence>
<evidence type="ECO:0000256" key="6">
    <source>
        <dbReference type="SAM" id="MobiDB-lite"/>
    </source>
</evidence>
<evidence type="ECO:0000256" key="5">
    <source>
        <dbReference type="PIRSR" id="PIRSR601834-1"/>
    </source>
</evidence>
<protein>
    <recommendedName>
        <fullName evidence="7">Oxidoreductase FAD/NAD(P)-binding domain-containing protein</fullName>
    </recommendedName>
</protein>
<dbReference type="InterPro" id="IPR001433">
    <property type="entry name" value="OxRdtase_FAD/NAD-bd"/>
</dbReference>
<dbReference type="InterPro" id="IPR039261">
    <property type="entry name" value="FNR_nucleotide-bd"/>
</dbReference>
<feature type="binding site" evidence="5">
    <location>
        <position position="164"/>
    </location>
    <ligand>
        <name>FAD</name>
        <dbReference type="ChEBI" id="CHEBI:57692"/>
    </ligand>
</feature>
<feature type="compositionally biased region" description="Polar residues" evidence="6">
    <location>
        <begin position="129"/>
        <end position="145"/>
    </location>
</feature>
<feature type="binding site" evidence="5">
    <location>
        <position position="171"/>
    </location>
    <ligand>
        <name>FAD</name>
        <dbReference type="ChEBI" id="CHEBI:57692"/>
    </ligand>
</feature>